<keyword evidence="9" id="KW-0732">Signal</keyword>
<dbReference type="InterPro" id="IPR010369">
    <property type="entry name" value="SOK"/>
</dbReference>
<comment type="similarity">
    <text evidence="7">Belongs to the SOSEKI family.</text>
</comment>
<dbReference type="InterPro" id="IPR048351">
    <property type="entry name" value="SOK_DIX"/>
</dbReference>
<keyword evidence="5" id="KW-0472">Membrane</keyword>
<dbReference type="Pfam" id="PF06136">
    <property type="entry name" value="SOK"/>
    <property type="match status" value="1"/>
</dbReference>
<proteinExistence type="inferred from homology"/>
<feature type="chain" id="PRO_5009705023" description="SOSEKI DIX-like domain-containing protein" evidence="9">
    <location>
        <begin position="24"/>
        <end position="244"/>
    </location>
</feature>
<evidence type="ECO:0000256" key="9">
    <source>
        <dbReference type="SAM" id="SignalP"/>
    </source>
</evidence>
<evidence type="ECO:0000259" key="10">
    <source>
        <dbReference type="Pfam" id="PF06136"/>
    </source>
</evidence>
<feature type="domain" description="SOSEKI DIX-like" evidence="10">
    <location>
        <begin position="63"/>
        <end position="150"/>
    </location>
</feature>
<gene>
    <name evidence="11" type="ORF">TRIUR3_32429</name>
</gene>
<keyword evidence="4" id="KW-0132">Cell division</keyword>
<dbReference type="eggNOG" id="ENOG502QUB8">
    <property type="taxonomic scope" value="Eukaryota"/>
</dbReference>
<evidence type="ECO:0000256" key="2">
    <source>
        <dbReference type="ARBA" id="ARBA00022473"/>
    </source>
</evidence>
<dbReference type="AlphaFoldDB" id="M7YM88"/>
<dbReference type="GO" id="GO:0051258">
    <property type="term" value="P:protein polymerization"/>
    <property type="evidence" value="ECO:0007669"/>
    <property type="project" value="UniProtKB-ARBA"/>
</dbReference>
<evidence type="ECO:0000256" key="7">
    <source>
        <dbReference type="ARBA" id="ARBA00024211"/>
    </source>
</evidence>
<evidence type="ECO:0000256" key="5">
    <source>
        <dbReference type="ARBA" id="ARBA00023136"/>
    </source>
</evidence>
<dbReference type="PANTHER" id="PTHR31083">
    <property type="entry name" value="UPSTREAM OF FLC PROTEIN (DUF966)"/>
    <property type="match status" value="1"/>
</dbReference>
<comment type="subcellular location">
    <subcellularLocation>
        <location evidence="1">Cell membrane</location>
        <topology evidence="1">Peripheral membrane protein</topology>
        <orientation evidence="1">Cytoplasmic side</orientation>
    </subcellularLocation>
</comment>
<keyword evidence="3" id="KW-1003">Cell membrane</keyword>
<sequence>MRMMNPSMMVSRLDLWFLELAAAGVVFRRLPSLEIYRWRWWWRGVVVEVVVEGPRPRPGPARVAVVYYLSRNGQLEHPHFMEVALSSPDGLYLRDVIDRLDALRGKGMARMYSWASKRSYRNGFVWHDLADDDYVHPVGGREYVLKGTERLHPPAIHLPLLDAAAASSCSSGSPETTTSSSSGWGHGAAKIPPGVGVLDRWAGKAEEAVDLHDRCIPRKPKSKKDGYQVISCTAAHASGKRVGA</sequence>
<evidence type="ECO:0000256" key="6">
    <source>
        <dbReference type="ARBA" id="ARBA00023306"/>
    </source>
</evidence>
<feature type="region of interest" description="Disordered" evidence="8">
    <location>
        <begin position="169"/>
        <end position="188"/>
    </location>
</feature>
<evidence type="ECO:0000256" key="3">
    <source>
        <dbReference type="ARBA" id="ARBA00022475"/>
    </source>
</evidence>
<reference evidence="11" key="1">
    <citation type="journal article" date="2013" name="Nature">
        <title>Draft genome of the wheat A-genome progenitor Triticum urartu.</title>
        <authorList>
            <person name="Ling H.Q."/>
            <person name="Zhao S."/>
            <person name="Liu D."/>
            <person name="Wang J."/>
            <person name="Sun H."/>
            <person name="Zhang C."/>
            <person name="Fan H."/>
            <person name="Li D."/>
            <person name="Dong L."/>
            <person name="Tao Y."/>
            <person name="Gao C."/>
            <person name="Wu H."/>
            <person name="Li Y."/>
            <person name="Cui Y."/>
            <person name="Guo X."/>
            <person name="Zheng S."/>
            <person name="Wang B."/>
            <person name="Yu K."/>
            <person name="Liang Q."/>
            <person name="Yang W."/>
            <person name="Lou X."/>
            <person name="Chen J."/>
            <person name="Feng M."/>
            <person name="Jian J."/>
            <person name="Zhang X."/>
            <person name="Luo G."/>
            <person name="Jiang Y."/>
            <person name="Liu J."/>
            <person name="Wang Z."/>
            <person name="Sha Y."/>
            <person name="Zhang B."/>
            <person name="Wu H."/>
            <person name="Tang D."/>
            <person name="Shen Q."/>
            <person name="Xue P."/>
            <person name="Zou S."/>
            <person name="Wang X."/>
            <person name="Liu X."/>
            <person name="Wang F."/>
            <person name="Yang Y."/>
            <person name="An X."/>
            <person name="Dong Z."/>
            <person name="Zhang K."/>
            <person name="Zhang X."/>
            <person name="Luo M.C."/>
            <person name="Dvorak J."/>
            <person name="Tong Y."/>
            <person name="Wang J."/>
            <person name="Yang H."/>
            <person name="Li Z."/>
            <person name="Wang D."/>
            <person name="Zhang A."/>
            <person name="Wang J."/>
        </authorList>
    </citation>
    <scope>NUCLEOTIDE SEQUENCE</scope>
</reference>
<dbReference type="STRING" id="4572.M7YM88"/>
<feature type="signal peptide" evidence="9">
    <location>
        <begin position="1"/>
        <end position="23"/>
    </location>
</feature>
<evidence type="ECO:0000313" key="11">
    <source>
        <dbReference type="EMBL" id="EMS48462.1"/>
    </source>
</evidence>
<dbReference type="PANTHER" id="PTHR31083:SF4">
    <property type="entry name" value="PROTEIN SOSEKI 4-RELATED"/>
    <property type="match status" value="1"/>
</dbReference>
<organism evidence="11">
    <name type="scientific">Triticum urartu</name>
    <name type="common">Red wild einkorn</name>
    <name type="synonym">Crithodium urartu</name>
    <dbReference type="NCBI Taxonomy" id="4572"/>
    <lineage>
        <taxon>Eukaryota</taxon>
        <taxon>Viridiplantae</taxon>
        <taxon>Streptophyta</taxon>
        <taxon>Embryophyta</taxon>
        <taxon>Tracheophyta</taxon>
        <taxon>Spermatophyta</taxon>
        <taxon>Magnoliopsida</taxon>
        <taxon>Liliopsida</taxon>
        <taxon>Poales</taxon>
        <taxon>Poaceae</taxon>
        <taxon>BOP clade</taxon>
        <taxon>Pooideae</taxon>
        <taxon>Triticodae</taxon>
        <taxon>Triticeae</taxon>
        <taxon>Triticinae</taxon>
        <taxon>Triticum</taxon>
    </lineage>
</organism>
<keyword evidence="6" id="KW-0131">Cell cycle</keyword>
<dbReference type="EMBL" id="KD250849">
    <property type="protein sequence ID" value="EMS48462.1"/>
    <property type="molecule type" value="Genomic_DNA"/>
</dbReference>
<evidence type="ECO:0000256" key="4">
    <source>
        <dbReference type="ARBA" id="ARBA00022618"/>
    </source>
</evidence>
<dbReference type="GO" id="GO:0005886">
    <property type="term" value="C:plasma membrane"/>
    <property type="evidence" value="ECO:0007669"/>
    <property type="project" value="UniProtKB-SubCell"/>
</dbReference>
<evidence type="ECO:0000256" key="8">
    <source>
        <dbReference type="SAM" id="MobiDB-lite"/>
    </source>
</evidence>
<dbReference type="GO" id="GO:0051301">
    <property type="term" value="P:cell division"/>
    <property type="evidence" value="ECO:0007669"/>
    <property type="project" value="UniProtKB-KW"/>
</dbReference>
<protein>
    <recommendedName>
        <fullName evidence="10">SOSEKI DIX-like domain-containing protein</fullName>
    </recommendedName>
</protein>
<accession>M7YM88</accession>
<keyword evidence="2" id="KW-0217">Developmental protein</keyword>
<evidence type="ECO:0000256" key="1">
    <source>
        <dbReference type="ARBA" id="ARBA00004413"/>
    </source>
</evidence>
<name>M7YM88_TRIUA</name>